<keyword evidence="3" id="KW-1185">Reference proteome</keyword>
<dbReference type="RefSeq" id="WP_069307481.1">
    <property type="nucleotide sequence ID" value="NZ_MCRJ01000080.1"/>
</dbReference>
<organism evidence="2 3">
    <name type="scientific">Methylobrevis pamukkalensis</name>
    <dbReference type="NCBI Taxonomy" id="1439726"/>
    <lineage>
        <taxon>Bacteria</taxon>
        <taxon>Pseudomonadati</taxon>
        <taxon>Pseudomonadota</taxon>
        <taxon>Alphaproteobacteria</taxon>
        <taxon>Hyphomicrobiales</taxon>
        <taxon>Pleomorphomonadaceae</taxon>
        <taxon>Methylobrevis</taxon>
    </lineage>
</organism>
<dbReference type="EMBL" id="MCRJ01000080">
    <property type="protein sequence ID" value="ODN69661.1"/>
    <property type="molecule type" value="Genomic_DNA"/>
</dbReference>
<comment type="caution">
    <text evidence="2">The sequence shown here is derived from an EMBL/GenBank/DDBJ whole genome shotgun (WGS) entry which is preliminary data.</text>
</comment>
<keyword evidence="1" id="KW-0472">Membrane</keyword>
<dbReference type="AlphaFoldDB" id="A0A1E3H299"/>
<gene>
    <name evidence="2" type="ORF">A6302_03039</name>
</gene>
<feature type="transmembrane region" description="Helical" evidence="1">
    <location>
        <begin position="42"/>
        <end position="60"/>
    </location>
</feature>
<evidence type="ECO:0000256" key="1">
    <source>
        <dbReference type="SAM" id="Phobius"/>
    </source>
</evidence>
<name>A0A1E3H299_9HYPH</name>
<reference evidence="2 3" key="1">
    <citation type="submission" date="2016-07" db="EMBL/GenBank/DDBJ databases">
        <title>Draft Genome Sequence of Methylobrevis pamukkalensis PK2.</title>
        <authorList>
            <person name="Vasilenko O.V."/>
            <person name="Doronina N.V."/>
            <person name="Shmareva M.N."/>
            <person name="Tarlachkov S.V."/>
            <person name="Mustakhimov I."/>
            <person name="Trotsenko Y.A."/>
        </authorList>
    </citation>
    <scope>NUCLEOTIDE SEQUENCE [LARGE SCALE GENOMIC DNA]</scope>
    <source>
        <strain evidence="2 3">PK2</strain>
    </source>
</reference>
<sequence>MTMHSASLADGTPYRAAGYAPPAGSLLAGLPRQVVRAVRADLPVYLMIAAYALAGLGWASRHGGIDPALFSTYLLAYLATRWC</sequence>
<accession>A0A1E3H299</accession>
<dbReference type="Proteomes" id="UP000094622">
    <property type="component" value="Unassembled WGS sequence"/>
</dbReference>
<protein>
    <submittedName>
        <fullName evidence="2">Uncharacterized protein</fullName>
    </submittedName>
</protein>
<evidence type="ECO:0000313" key="2">
    <source>
        <dbReference type="EMBL" id="ODN69661.1"/>
    </source>
</evidence>
<proteinExistence type="predicted"/>
<evidence type="ECO:0000313" key="3">
    <source>
        <dbReference type="Proteomes" id="UP000094622"/>
    </source>
</evidence>
<keyword evidence="1" id="KW-1133">Transmembrane helix</keyword>
<keyword evidence="1" id="KW-0812">Transmembrane</keyword>